<dbReference type="KEGG" id="vcn:VOLCADRAFT_101057"/>
<feature type="region of interest" description="Disordered" evidence="1">
    <location>
        <begin position="94"/>
        <end position="152"/>
    </location>
</feature>
<sequence length="475" mass="47922">MLCTINIADTKREEYHITINFELDGSGAMSLRLDAVATSSIVATDSPFAATAGAATAVPASVPSATGGVPEVLGRLRPRTPRAFLPADLLRAAPAANNNNNNDNSNNNNNDNSNNSIRNHAAAAALNAGGGGVEPSYTPGSSTPRSGSVGNAQVSYSSAGGAATGGTAAVAAAAGGGGDDLYSFEATEGIAGFTAHADDNTIRQSVSQFDFQSQLQLPQQQERTRGSFLLQPNTLVSSSVASSAATSAVVVTIGTNVPSAGVNSGLQSQQPPPPPPSRASLAAALAHTGDGSLSAASWLQPPPPVTPPPPSRNSVPQQQRPEQQKMLTQQLSESYGSESTVSTLQNMYGGSTGLRPQLQAGTWGQERSMPTPTQQQRQAEVLAATAKAAAERHQGPTSAEVAAAFAAYLSGASSAATSAVVVTIGTNVPSAGVNSGLQSQQPPPPPPSRASLAAALAHTGDGSLSTASWLQPPPP</sequence>
<feature type="compositionally biased region" description="Pro residues" evidence="1">
    <location>
        <begin position="300"/>
        <end position="311"/>
    </location>
</feature>
<dbReference type="AlphaFoldDB" id="D8ULM9"/>
<reference evidence="2 3" key="1">
    <citation type="journal article" date="2010" name="Science">
        <title>Genomic analysis of organismal complexity in the multicellular green alga Volvox carteri.</title>
        <authorList>
            <person name="Prochnik S.E."/>
            <person name="Umen J."/>
            <person name="Nedelcu A.M."/>
            <person name="Hallmann A."/>
            <person name="Miller S.M."/>
            <person name="Nishii I."/>
            <person name="Ferris P."/>
            <person name="Kuo A."/>
            <person name="Mitros T."/>
            <person name="Fritz-Laylin L.K."/>
            <person name="Hellsten U."/>
            <person name="Chapman J."/>
            <person name="Simakov O."/>
            <person name="Rensing S.A."/>
            <person name="Terry A."/>
            <person name="Pangilinan J."/>
            <person name="Kapitonov V."/>
            <person name="Jurka J."/>
            <person name="Salamov A."/>
            <person name="Shapiro H."/>
            <person name="Schmutz J."/>
            <person name="Grimwood J."/>
            <person name="Lindquist E."/>
            <person name="Lucas S."/>
            <person name="Grigoriev I.V."/>
            <person name="Schmitt R."/>
            <person name="Kirk D."/>
            <person name="Rokhsar D.S."/>
        </authorList>
    </citation>
    <scope>NUCLEOTIDE SEQUENCE [LARGE SCALE GENOMIC DNA]</scope>
    <source>
        <strain evidence="3">f. Nagariensis / Eve</strain>
    </source>
</reference>
<evidence type="ECO:0000256" key="1">
    <source>
        <dbReference type="SAM" id="MobiDB-lite"/>
    </source>
</evidence>
<evidence type="ECO:0000313" key="2">
    <source>
        <dbReference type="EMBL" id="EFJ39370.1"/>
    </source>
</evidence>
<dbReference type="InParanoid" id="D8ULM9"/>
<protein>
    <submittedName>
        <fullName evidence="2">Uncharacterized protein</fullName>
    </submittedName>
</protein>
<proteinExistence type="predicted"/>
<dbReference type="Proteomes" id="UP000001058">
    <property type="component" value="Unassembled WGS sequence"/>
</dbReference>
<feature type="compositionally biased region" description="Polar residues" evidence="1">
    <location>
        <begin position="138"/>
        <end position="152"/>
    </location>
</feature>
<accession>D8ULM9</accession>
<evidence type="ECO:0000313" key="3">
    <source>
        <dbReference type="Proteomes" id="UP000001058"/>
    </source>
</evidence>
<feature type="region of interest" description="Disordered" evidence="1">
    <location>
        <begin position="290"/>
        <end position="331"/>
    </location>
</feature>
<dbReference type="EMBL" id="GL378632">
    <property type="protein sequence ID" value="EFJ39370.1"/>
    <property type="molecule type" value="Genomic_DNA"/>
</dbReference>
<feature type="region of interest" description="Disordered" evidence="1">
    <location>
        <begin position="429"/>
        <end position="451"/>
    </location>
</feature>
<dbReference type="GeneID" id="9614370"/>
<feature type="compositionally biased region" description="Low complexity" evidence="1">
    <location>
        <begin position="94"/>
        <end position="127"/>
    </location>
</feature>
<feature type="compositionally biased region" description="Low complexity" evidence="1">
    <location>
        <begin position="312"/>
        <end position="321"/>
    </location>
</feature>
<keyword evidence="3" id="KW-1185">Reference proteome</keyword>
<dbReference type="RefSeq" id="XP_002959564.1">
    <property type="nucleotide sequence ID" value="XM_002959518.1"/>
</dbReference>
<name>D8ULM9_VOLCA</name>
<organism evidence="3">
    <name type="scientific">Volvox carteri f. nagariensis</name>
    <dbReference type="NCBI Taxonomy" id="3068"/>
    <lineage>
        <taxon>Eukaryota</taxon>
        <taxon>Viridiplantae</taxon>
        <taxon>Chlorophyta</taxon>
        <taxon>core chlorophytes</taxon>
        <taxon>Chlorophyceae</taxon>
        <taxon>CS clade</taxon>
        <taxon>Chlamydomonadales</taxon>
        <taxon>Volvocaceae</taxon>
        <taxon>Volvox</taxon>
    </lineage>
</organism>
<gene>
    <name evidence="2" type="ORF">VOLCADRAFT_101057</name>
</gene>
<feature type="non-terminal residue" evidence="2">
    <location>
        <position position="475"/>
    </location>
</feature>